<feature type="binding site" evidence="13">
    <location>
        <begin position="169"/>
        <end position="170"/>
    </location>
    <ligand>
        <name>(S)-2,3,4,5-tetrahydrodipicolinate</name>
        <dbReference type="ChEBI" id="CHEBI:16845"/>
    </ligand>
</feature>
<evidence type="ECO:0000259" key="15">
    <source>
        <dbReference type="Pfam" id="PF05173"/>
    </source>
</evidence>
<dbReference type="InterPro" id="IPR023940">
    <property type="entry name" value="DHDPR_bac"/>
</dbReference>
<proteinExistence type="inferred from homology"/>
<dbReference type="GO" id="GO:0019877">
    <property type="term" value="P:diaminopimelate biosynthetic process"/>
    <property type="evidence" value="ECO:0007669"/>
    <property type="project" value="UniProtKB-UniRule"/>
</dbReference>
<feature type="domain" description="Dihydrodipicolinate reductase N-terminal" evidence="14">
    <location>
        <begin position="8"/>
        <end position="132"/>
    </location>
</feature>
<evidence type="ECO:0000256" key="10">
    <source>
        <dbReference type="ARBA" id="ARBA00038983"/>
    </source>
</evidence>
<comment type="pathway">
    <text evidence="9 13">Amino-acid biosynthesis; L-lysine biosynthesis via DAP pathway; (S)-tetrahydrodipicolinate from L-aspartate: step 4/4.</text>
</comment>
<dbReference type="SUPFAM" id="SSF51735">
    <property type="entry name" value="NAD(P)-binding Rossmann-fold domains"/>
    <property type="match status" value="1"/>
</dbReference>
<feature type="domain" description="Dihydrodipicolinate reductase C-terminal" evidence="15">
    <location>
        <begin position="135"/>
        <end position="268"/>
    </location>
</feature>
<keyword evidence="3 13" id="KW-0028">Amino-acid biosynthesis</keyword>
<dbReference type="GO" id="GO:0005829">
    <property type="term" value="C:cytosol"/>
    <property type="evidence" value="ECO:0007669"/>
    <property type="project" value="TreeGrafter"/>
</dbReference>
<keyword evidence="6 13" id="KW-0560">Oxidoreductase</keyword>
<comment type="catalytic activity">
    <reaction evidence="11 13">
        <text>(S)-2,3,4,5-tetrahydrodipicolinate + NADP(+) + H2O = (2S,4S)-4-hydroxy-2,3,4,5-tetrahydrodipicolinate + NADPH + H(+)</text>
        <dbReference type="Rhea" id="RHEA:35331"/>
        <dbReference type="ChEBI" id="CHEBI:15377"/>
        <dbReference type="ChEBI" id="CHEBI:15378"/>
        <dbReference type="ChEBI" id="CHEBI:16845"/>
        <dbReference type="ChEBI" id="CHEBI:57783"/>
        <dbReference type="ChEBI" id="CHEBI:58349"/>
        <dbReference type="ChEBI" id="CHEBI:67139"/>
        <dbReference type="EC" id="1.17.1.8"/>
    </reaction>
</comment>
<evidence type="ECO:0000256" key="8">
    <source>
        <dbReference type="ARBA" id="ARBA00023154"/>
    </source>
</evidence>
<dbReference type="NCBIfam" id="TIGR00036">
    <property type="entry name" value="dapB"/>
    <property type="match status" value="1"/>
</dbReference>
<dbReference type="GO" id="GO:0050661">
    <property type="term" value="F:NADP binding"/>
    <property type="evidence" value="ECO:0007669"/>
    <property type="project" value="UniProtKB-UniRule"/>
</dbReference>
<keyword evidence="2 13" id="KW-0963">Cytoplasm</keyword>
<dbReference type="GO" id="GO:0051287">
    <property type="term" value="F:NAD binding"/>
    <property type="evidence" value="ECO:0007669"/>
    <property type="project" value="UniProtKB-UniRule"/>
</dbReference>
<dbReference type="CDD" id="cd02274">
    <property type="entry name" value="DHDPR_N"/>
    <property type="match status" value="1"/>
</dbReference>
<keyword evidence="4 13" id="KW-0521">NADP</keyword>
<comment type="caution">
    <text evidence="13">Lacks conserved residue(s) required for the propagation of feature annotation.</text>
</comment>
<dbReference type="SUPFAM" id="SSF55347">
    <property type="entry name" value="Glyceraldehyde-3-phosphate dehydrogenase-like, C-terminal domain"/>
    <property type="match status" value="1"/>
</dbReference>
<dbReference type="RefSeq" id="WP_200759547.1">
    <property type="nucleotide sequence ID" value="NZ_AP023366.1"/>
</dbReference>
<evidence type="ECO:0000256" key="3">
    <source>
        <dbReference type="ARBA" id="ARBA00022605"/>
    </source>
</evidence>
<dbReference type="EC" id="1.17.1.8" evidence="10 13"/>
<dbReference type="UniPathway" id="UPA00034">
    <property type="reaction ID" value="UER00018"/>
</dbReference>
<comment type="subunit">
    <text evidence="13">Homotetramer.</text>
</comment>
<dbReference type="EMBL" id="AP023366">
    <property type="protein sequence ID" value="BCJ85421.1"/>
    <property type="molecule type" value="Genomic_DNA"/>
</dbReference>
<dbReference type="Pfam" id="PF01113">
    <property type="entry name" value="DapB_N"/>
    <property type="match status" value="1"/>
</dbReference>
<evidence type="ECO:0000256" key="11">
    <source>
        <dbReference type="ARBA" id="ARBA00049080"/>
    </source>
</evidence>
<evidence type="ECO:0000313" key="17">
    <source>
        <dbReference type="Proteomes" id="UP000593802"/>
    </source>
</evidence>
<dbReference type="PROSITE" id="PS01298">
    <property type="entry name" value="DAPB"/>
    <property type="match status" value="1"/>
</dbReference>
<name>A0A7I8DBX4_9BACL</name>
<keyword evidence="5 13" id="KW-0220">Diaminopimelate biosynthesis</keyword>
<comment type="catalytic activity">
    <reaction evidence="12 13">
        <text>(S)-2,3,4,5-tetrahydrodipicolinate + NAD(+) + H2O = (2S,4S)-4-hydroxy-2,3,4,5-tetrahydrodipicolinate + NADH + H(+)</text>
        <dbReference type="Rhea" id="RHEA:35323"/>
        <dbReference type="ChEBI" id="CHEBI:15377"/>
        <dbReference type="ChEBI" id="CHEBI:15378"/>
        <dbReference type="ChEBI" id="CHEBI:16845"/>
        <dbReference type="ChEBI" id="CHEBI:57540"/>
        <dbReference type="ChEBI" id="CHEBI:57945"/>
        <dbReference type="ChEBI" id="CHEBI:67139"/>
        <dbReference type="EC" id="1.17.1.8"/>
    </reaction>
</comment>
<dbReference type="InterPro" id="IPR022663">
    <property type="entry name" value="DapB_C"/>
</dbReference>
<comment type="function">
    <text evidence="13">Catalyzes the conversion of 4-hydroxy-tetrahydrodipicolinate (HTPA) to tetrahydrodipicolinate.</text>
</comment>
<evidence type="ECO:0000259" key="14">
    <source>
        <dbReference type="Pfam" id="PF01113"/>
    </source>
</evidence>
<dbReference type="GO" id="GO:0016726">
    <property type="term" value="F:oxidoreductase activity, acting on CH or CH2 groups, NAD or NADP as acceptor"/>
    <property type="evidence" value="ECO:0007669"/>
    <property type="project" value="UniProtKB-UniRule"/>
</dbReference>
<feature type="active site" description="Proton donor" evidence="13">
    <location>
        <position position="163"/>
    </location>
</feature>
<feature type="active site" description="Proton donor/acceptor" evidence="13">
    <location>
        <position position="159"/>
    </location>
</feature>
<dbReference type="InterPro" id="IPR036291">
    <property type="entry name" value="NAD(P)-bd_dom_sf"/>
</dbReference>
<keyword evidence="7 13" id="KW-0520">NAD</keyword>
<accession>A0A7I8DBX4</accession>
<dbReference type="Proteomes" id="UP000593802">
    <property type="component" value="Chromosome"/>
</dbReference>
<dbReference type="AlphaFoldDB" id="A0A7I8DBX4"/>
<evidence type="ECO:0000313" key="16">
    <source>
        <dbReference type="EMBL" id="BCJ85421.1"/>
    </source>
</evidence>
<dbReference type="PANTHER" id="PTHR20836:SF0">
    <property type="entry name" value="4-HYDROXY-TETRAHYDRODIPICOLINATE REDUCTASE 1, CHLOROPLASTIC-RELATED"/>
    <property type="match status" value="1"/>
</dbReference>
<dbReference type="FunFam" id="3.30.360.10:FF:000009">
    <property type="entry name" value="4-hydroxy-tetrahydrodipicolinate reductase"/>
    <property type="match status" value="1"/>
</dbReference>
<evidence type="ECO:0000256" key="1">
    <source>
        <dbReference type="ARBA" id="ARBA00006642"/>
    </source>
</evidence>
<protein>
    <recommendedName>
        <fullName evidence="10 13">4-hydroxy-tetrahydrodipicolinate reductase</fullName>
        <shortName evidence="13">HTPA reductase</shortName>
        <ecNumber evidence="10 13">1.17.1.8</ecNumber>
    </recommendedName>
</protein>
<comment type="caution">
    <text evidence="13">Was originally thought to be a dihydrodipicolinate reductase (DHDPR), catalyzing the conversion of dihydrodipicolinate to tetrahydrodipicolinate. However, it was shown in E.coli that the substrate of the enzymatic reaction is not dihydrodipicolinate (DHDP) but in fact (2S,4S)-4-hydroxy-2,3,4,5-tetrahydrodipicolinic acid (HTPA), the product released by the DapA-catalyzed reaction.</text>
</comment>
<dbReference type="PANTHER" id="PTHR20836">
    <property type="entry name" value="DIHYDRODIPICOLINATE REDUCTASE"/>
    <property type="match status" value="1"/>
</dbReference>
<dbReference type="Gene3D" id="3.40.50.720">
    <property type="entry name" value="NAD(P)-binding Rossmann-like Domain"/>
    <property type="match status" value="1"/>
</dbReference>
<dbReference type="GO" id="GO:0009089">
    <property type="term" value="P:lysine biosynthetic process via diaminopimelate"/>
    <property type="evidence" value="ECO:0007669"/>
    <property type="project" value="UniProtKB-UniRule"/>
</dbReference>
<feature type="binding site" evidence="13">
    <location>
        <position position="40"/>
    </location>
    <ligand>
        <name>NAD(+)</name>
        <dbReference type="ChEBI" id="CHEBI:57540"/>
    </ligand>
</feature>
<dbReference type="InterPro" id="IPR000846">
    <property type="entry name" value="DapB_N"/>
</dbReference>
<evidence type="ECO:0000256" key="12">
    <source>
        <dbReference type="ARBA" id="ARBA00049396"/>
    </source>
</evidence>
<dbReference type="Pfam" id="PF05173">
    <property type="entry name" value="DapB_C"/>
    <property type="match status" value="1"/>
</dbReference>
<dbReference type="GO" id="GO:0008839">
    <property type="term" value="F:4-hydroxy-tetrahydrodipicolinate reductase"/>
    <property type="evidence" value="ECO:0007669"/>
    <property type="project" value="UniProtKB-UniRule"/>
</dbReference>
<evidence type="ECO:0000256" key="9">
    <source>
        <dbReference type="ARBA" id="ARBA00037922"/>
    </source>
</evidence>
<evidence type="ECO:0000256" key="4">
    <source>
        <dbReference type="ARBA" id="ARBA00022857"/>
    </source>
</evidence>
<feature type="binding site" evidence="13">
    <location>
        <position position="160"/>
    </location>
    <ligand>
        <name>(S)-2,3,4,5-tetrahydrodipicolinate</name>
        <dbReference type="ChEBI" id="CHEBI:16845"/>
    </ligand>
</feature>
<evidence type="ECO:0000256" key="7">
    <source>
        <dbReference type="ARBA" id="ARBA00023027"/>
    </source>
</evidence>
<evidence type="ECO:0000256" key="6">
    <source>
        <dbReference type="ARBA" id="ARBA00023002"/>
    </source>
</evidence>
<gene>
    <name evidence="13" type="primary">dapB</name>
    <name evidence="16" type="ORF">skT53_04060</name>
</gene>
<organism evidence="16 17">
    <name type="scientific">Effusibacillus dendaii</name>
    <dbReference type="NCBI Taxonomy" id="2743772"/>
    <lineage>
        <taxon>Bacteria</taxon>
        <taxon>Bacillati</taxon>
        <taxon>Bacillota</taxon>
        <taxon>Bacilli</taxon>
        <taxon>Bacillales</taxon>
        <taxon>Alicyclobacillaceae</taxon>
        <taxon>Effusibacillus</taxon>
    </lineage>
</organism>
<comment type="similarity">
    <text evidence="1 13">Belongs to the DapB family.</text>
</comment>
<dbReference type="PIRSF" id="PIRSF000161">
    <property type="entry name" value="DHPR"/>
    <property type="match status" value="1"/>
</dbReference>
<keyword evidence="17" id="KW-1185">Reference proteome</keyword>
<feature type="binding site" evidence="13">
    <location>
        <begin position="14"/>
        <end position="19"/>
    </location>
    <ligand>
        <name>NAD(+)</name>
        <dbReference type="ChEBI" id="CHEBI:57540"/>
    </ligand>
</feature>
<evidence type="ECO:0000256" key="5">
    <source>
        <dbReference type="ARBA" id="ARBA00022915"/>
    </source>
</evidence>
<feature type="binding site" evidence="13">
    <location>
        <begin position="129"/>
        <end position="132"/>
    </location>
    <ligand>
        <name>NAD(+)</name>
        <dbReference type="ChEBI" id="CHEBI:57540"/>
    </ligand>
</feature>
<keyword evidence="8 13" id="KW-0457">Lysine biosynthesis</keyword>
<evidence type="ECO:0000256" key="2">
    <source>
        <dbReference type="ARBA" id="ARBA00022490"/>
    </source>
</evidence>
<dbReference type="InterPro" id="IPR022664">
    <property type="entry name" value="DapB_N_CS"/>
</dbReference>
<dbReference type="HAMAP" id="MF_00102">
    <property type="entry name" value="DapB"/>
    <property type="match status" value="1"/>
</dbReference>
<dbReference type="Gene3D" id="3.30.360.10">
    <property type="entry name" value="Dihydrodipicolinate Reductase, domain 2"/>
    <property type="match status" value="1"/>
</dbReference>
<dbReference type="KEGG" id="eff:skT53_04060"/>
<comment type="subcellular location">
    <subcellularLocation>
        <location evidence="13">Cytoplasm</location>
    </subcellularLocation>
</comment>
<evidence type="ECO:0000256" key="13">
    <source>
        <dbReference type="HAMAP-Rule" id="MF_00102"/>
    </source>
</evidence>
<sequence length="270" mass="28873">MANSDRQIRVAVAGALGKMGREVVKTVMADPAFQLVAAIDPSSVGQDIGSLIGTEEAGVFVANSLAEALLQSSAEVLIDFTTPNVVTQNVYIALEYGVRPVVGTTGIKQEDLQAWDRILKEKQIGGVVAPNFAIGAILMMKFSAMAAKYMPHVEIIELHHDQKLDAPSGTAVKTAEMIAKERARMQQGHPAEEEKLQGARGADFEGMKIHSVRLPGYVAHQEVLFGGVGQTLVIRHDSISRESFMPGVALAAKKVTGITGLVYGLENLID</sequence>
<reference evidence="16 17" key="1">
    <citation type="submission" date="2020-08" db="EMBL/GenBank/DDBJ databases">
        <title>Complete Genome Sequence of Effusibacillus dendaii Strain skT53, Isolated from Farmland soil.</title>
        <authorList>
            <person name="Konishi T."/>
            <person name="Kawasaki H."/>
        </authorList>
    </citation>
    <scope>NUCLEOTIDE SEQUENCE [LARGE SCALE GENOMIC DNA]</scope>
    <source>
        <strain evidence="17">skT53</strain>
    </source>
</reference>
<feature type="binding site" evidence="13">
    <location>
        <begin position="103"/>
        <end position="105"/>
    </location>
    <ligand>
        <name>NAD(+)</name>
        <dbReference type="ChEBI" id="CHEBI:57540"/>
    </ligand>
</feature>